<protein>
    <recommendedName>
        <fullName evidence="7">Ribosomal RNA small subunit methyltransferase A</fullName>
        <ecNumber evidence="7">2.1.1.182</ecNumber>
    </recommendedName>
    <alternativeName>
        <fullName evidence="7">16S rRNA (adenine(1518)-N(6)/adenine(1519)-N(6))-dimethyltransferase</fullName>
    </alternativeName>
    <alternativeName>
        <fullName evidence="7">16S rRNA dimethyladenosine transferase</fullName>
    </alternativeName>
    <alternativeName>
        <fullName evidence="7">16S rRNA dimethylase</fullName>
    </alternativeName>
    <alternativeName>
        <fullName evidence="7">S-adenosylmethionine-6-N', N'-adenosyl(rRNA) dimethyltransferase</fullName>
    </alternativeName>
</protein>
<dbReference type="Gene3D" id="3.40.50.150">
    <property type="entry name" value="Vaccinia Virus protein VP39"/>
    <property type="match status" value="1"/>
</dbReference>
<keyword evidence="5 7" id="KW-0949">S-adenosyl-L-methionine</keyword>
<dbReference type="Gene3D" id="1.10.8.100">
    <property type="entry name" value="Ribosomal RNA adenine dimethylase-like, domain 2"/>
    <property type="match status" value="1"/>
</dbReference>
<dbReference type="SMART" id="SM00650">
    <property type="entry name" value="rADc"/>
    <property type="match status" value="1"/>
</dbReference>
<dbReference type="HOGENOM" id="CLU_041220_0_1_3"/>
<dbReference type="OrthoDB" id="9814755at2"/>
<dbReference type="Pfam" id="PF00398">
    <property type="entry name" value="RrnaAD"/>
    <property type="match status" value="1"/>
</dbReference>
<evidence type="ECO:0000256" key="4">
    <source>
        <dbReference type="ARBA" id="ARBA00022679"/>
    </source>
</evidence>
<dbReference type="InterPro" id="IPR001737">
    <property type="entry name" value="KsgA/Erm"/>
</dbReference>
<evidence type="ECO:0000259" key="9">
    <source>
        <dbReference type="SMART" id="SM00650"/>
    </source>
</evidence>
<dbReference type="PANTHER" id="PTHR11727">
    <property type="entry name" value="DIMETHYLADENOSINE TRANSFERASE"/>
    <property type="match status" value="1"/>
</dbReference>
<feature type="binding site" evidence="7 8">
    <location>
        <position position="12"/>
    </location>
    <ligand>
        <name>S-adenosyl-L-methionine</name>
        <dbReference type="ChEBI" id="CHEBI:59789"/>
    </ligand>
</feature>
<dbReference type="EMBL" id="CP003587">
    <property type="protein sequence ID" value="AGY60321.1"/>
    <property type="molecule type" value="Genomic_DNA"/>
</dbReference>
<evidence type="ECO:0000256" key="7">
    <source>
        <dbReference type="HAMAP-Rule" id="MF_00607"/>
    </source>
</evidence>
<dbReference type="GO" id="GO:0003723">
    <property type="term" value="F:RNA binding"/>
    <property type="evidence" value="ECO:0007669"/>
    <property type="project" value="UniProtKB-UniRule"/>
</dbReference>
<dbReference type="SUPFAM" id="SSF53335">
    <property type="entry name" value="S-adenosyl-L-methionine-dependent methyltransferases"/>
    <property type="match status" value="1"/>
</dbReference>
<comment type="catalytic activity">
    <reaction evidence="7">
        <text>adenosine(1518)/adenosine(1519) in 16S rRNA + 4 S-adenosyl-L-methionine = N(6)-dimethyladenosine(1518)/N(6)-dimethyladenosine(1519) in 16S rRNA + 4 S-adenosyl-L-homocysteine + 4 H(+)</text>
        <dbReference type="Rhea" id="RHEA:19609"/>
        <dbReference type="Rhea" id="RHEA-COMP:10232"/>
        <dbReference type="Rhea" id="RHEA-COMP:10233"/>
        <dbReference type="ChEBI" id="CHEBI:15378"/>
        <dbReference type="ChEBI" id="CHEBI:57856"/>
        <dbReference type="ChEBI" id="CHEBI:59789"/>
        <dbReference type="ChEBI" id="CHEBI:74411"/>
        <dbReference type="ChEBI" id="CHEBI:74493"/>
        <dbReference type="EC" id="2.1.1.182"/>
    </reaction>
</comment>
<proteinExistence type="inferred from homology"/>
<dbReference type="PATRIC" id="fig|1183438.3.peg.4012"/>
<keyword evidence="1 7" id="KW-0963">Cytoplasm</keyword>
<evidence type="ECO:0000313" key="10">
    <source>
        <dbReference type="EMBL" id="AGY60321.1"/>
    </source>
</evidence>
<dbReference type="RefSeq" id="WP_023175661.1">
    <property type="nucleotide sequence ID" value="NC_022600.1"/>
</dbReference>
<reference evidence="10 11" key="1">
    <citation type="journal article" date="2013" name="PLoS ONE">
        <title>Cultivation and Complete Genome Sequencing of Gloeobacter kilaueensis sp. nov., from a Lava Cave in Kilauea Caldera, Hawai'i.</title>
        <authorList>
            <person name="Saw J.H."/>
            <person name="Schatz M."/>
            <person name="Brown M.V."/>
            <person name="Kunkel D.D."/>
            <person name="Foster J.S."/>
            <person name="Shick H."/>
            <person name="Christensen S."/>
            <person name="Hou S."/>
            <person name="Wan X."/>
            <person name="Donachie S.P."/>
        </authorList>
    </citation>
    <scope>NUCLEOTIDE SEQUENCE [LARGE SCALE GENOMIC DNA]</scope>
    <source>
        <strain evidence="11">JS</strain>
    </source>
</reference>
<accession>U5QN38</accession>
<evidence type="ECO:0000256" key="1">
    <source>
        <dbReference type="ARBA" id="ARBA00022490"/>
    </source>
</evidence>
<evidence type="ECO:0000256" key="2">
    <source>
        <dbReference type="ARBA" id="ARBA00022552"/>
    </source>
</evidence>
<keyword evidence="11" id="KW-1185">Reference proteome</keyword>
<dbReference type="InterPro" id="IPR029063">
    <property type="entry name" value="SAM-dependent_MTases_sf"/>
</dbReference>
<evidence type="ECO:0000256" key="6">
    <source>
        <dbReference type="ARBA" id="ARBA00022884"/>
    </source>
</evidence>
<organism evidence="10 11">
    <name type="scientific">Gloeobacter kilaueensis (strain ATCC BAA-2537 / CCAP 1431/1 / ULC 316 / JS1)</name>
    <dbReference type="NCBI Taxonomy" id="1183438"/>
    <lineage>
        <taxon>Bacteria</taxon>
        <taxon>Bacillati</taxon>
        <taxon>Cyanobacteriota</taxon>
        <taxon>Cyanophyceae</taxon>
        <taxon>Gloeobacterales</taxon>
        <taxon>Gloeobacteraceae</taxon>
        <taxon>Gloeobacter</taxon>
    </lineage>
</organism>
<dbReference type="InterPro" id="IPR023165">
    <property type="entry name" value="rRNA_Ade_diMease-like_C"/>
</dbReference>
<sequence>MYALKRFGQHWLSDATILERIAAAAHLGAADRVLEIGPGLGSLTAHLLEHSSVIAVEIDERAVAHLRHRFAAEPRFTLIEGDILGLPLPPEATAVVANIPYNISGPILARLTGTPSAPVRQFRTIVLLVQLELAERITARSGNRTYGALSVRLQYLAECELLFGIPRTAFRPPPKVDSAVIRLTPRPFALQATDPAYLEALVTRAFATRRKMLRNCLKGWVESTRLLLALESLQIRPDARAEDLSVENFVRLSNLLVALP</sequence>
<dbReference type="InterPro" id="IPR020596">
    <property type="entry name" value="rRNA_Ade_Mease_Trfase_CS"/>
</dbReference>
<evidence type="ECO:0000313" key="11">
    <source>
        <dbReference type="Proteomes" id="UP000017396"/>
    </source>
</evidence>
<dbReference type="EC" id="2.1.1.182" evidence="7"/>
<dbReference type="CDD" id="cd02440">
    <property type="entry name" value="AdoMet_MTases"/>
    <property type="match status" value="1"/>
</dbReference>
<feature type="binding site" evidence="7 8">
    <location>
        <position position="10"/>
    </location>
    <ligand>
        <name>S-adenosyl-L-methionine</name>
        <dbReference type="ChEBI" id="CHEBI:59789"/>
    </ligand>
</feature>
<dbReference type="HAMAP" id="MF_00607">
    <property type="entry name" value="16SrRNA_methyltr_A"/>
    <property type="match status" value="1"/>
</dbReference>
<keyword evidence="3 7" id="KW-0489">Methyltransferase</keyword>
<dbReference type="InterPro" id="IPR020598">
    <property type="entry name" value="rRNA_Ade_methylase_Trfase_N"/>
</dbReference>
<keyword evidence="4 7" id="KW-0808">Transferase</keyword>
<keyword evidence="6 7" id="KW-0694">RNA-binding</keyword>
<keyword evidence="2 7" id="KW-0698">rRNA processing</keyword>
<name>U5QN38_GLOK1</name>
<feature type="binding site" evidence="7 8">
    <location>
        <position position="57"/>
    </location>
    <ligand>
        <name>S-adenosyl-L-methionine</name>
        <dbReference type="ChEBI" id="CHEBI:59789"/>
    </ligand>
</feature>
<comment type="function">
    <text evidence="7">Specifically dimethylates two adjacent adenosines (A1518 and A1519) in the loop of a conserved hairpin near the 3'-end of 16S rRNA in the 30S particle. May play a critical role in biogenesis of 30S subunits.</text>
</comment>
<dbReference type="KEGG" id="glj:GKIL_4075"/>
<dbReference type="PROSITE" id="PS51689">
    <property type="entry name" value="SAM_RNA_A_N6_MT"/>
    <property type="match status" value="1"/>
</dbReference>
<evidence type="ECO:0000256" key="8">
    <source>
        <dbReference type="PROSITE-ProRule" id="PRU01026"/>
    </source>
</evidence>
<dbReference type="AlphaFoldDB" id="U5QN38"/>
<dbReference type="GO" id="GO:0005829">
    <property type="term" value="C:cytosol"/>
    <property type="evidence" value="ECO:0007669"/>
    <property type="project" value="TreeGrafter"/>
</dbReference>
<feature type="binding site" evidence="7 8">
    <location>
        <position position="98"/>
    </location>
    <ligand>
        <name>S-adenosyl-L-methionine</name>
        <dbReference type="ChEBI" id="CHEBI:59789"/>
    </ligand>
</feature>
<dbReference type="PANTHER" id="PTHR11727:SF7">
    <property type="entry name" value="DIMETHYLADENOSINE TRANSFERASE-RELATED"/>
    <property type="match status" value="1"/>
</dbReference>
<evidence type="ECO:0000256" key="5">
    <source>
        <dbReference type="ARBA" id="ARBA00022691"/>
    </source>
</evidence>
<dbReference type="InterPro" id="IPR011530">
    <property type="entry name" value="rRNA_adenine_dimethylase"/>
</dbReference>
<feature type="binding site" evidence="7 8">
    <location>
        <position position="82"/>
    </location>
    <ligand>
        <name>S-adenosyl-L-methionine</name>
        <dbReference type="ChEBI" id="CHEBI:59789"/>
    </ligand>
</feature>
<dbReference type="FunFam" id="1.10.8.100:FF:000001">
    <property type="entry name" value="Ribosomal RNA small subunit methyltransferase A"/>
    <property type="match status" value="1"/>
</dbReference>
<comment type="subcellular location">
    <subcellularLocation>
        <location evidence="7">Cytoplasm</location>
    </subcellularLocation>
</comment>
<feature type="domain" description="Ribosomal RNA adenine methylase transferase N-terminal" evidence="9">
    <location>
        <begin position="17"/>
        <end position="187"/>
    </location>
</feature>
<dbReference type="GO" id="GO:0052908">
    <property type="term" value="F:16S rRNA (adenine(1518)-N(6)/adenine(1519)-N(6))-dimethyltransferase activity"/>
    <property type="evidence" value="ECO:0007669"/>
    <property type="project" value="UniProtKB-EC"/>
</dbReference>
<dbReference type="PROSITE" id="PS01131">
    <property type="entry name" value="RRNA_A_DIMETH"/>
    <property type="match status" value="1"/>
</dbReference>
<dbReference type="STRING" id="1183438.GKIL_4075"/>
<dbReference type="NCBIfam" id="TIGR00755">
    <property type="entry name" value="ksgA"/>
    <property type="match status" value="1"/>
</dbReference>
<evidence type="ECO:0000256" key="3">
    <source>
        <dbReference type="ARBA" id="ARBA00022603"/>
    </source>
</evidence>
<comment type="similarity">
    <text evidence="7">Belongs to the class I-like SAM-binding methyltransferase superfamily. rRNA adenine N(6)-methyltransferase family. RsmA subfamily.</text>
</comment>
<dbReference type="Proteomes" id="UP000017396">
    <property type="component" value="Chromosome"/>
</dbReference>
<dbReference type="eggNOG" id="COG0030">
    <property type="taxonomic scope" value="Bacteria"/>
</dbReference>
<feature type="binding site" evidence="7 8">
    <location>
        <position position="37"/>
    </location>
    <ligand>
        <name>S-adenosyl-L-methionine</name>
        <dbReference type="ChEBI" id="CHEBI:59789"/>
    </ligand>
</feature>
<gene>
    <name evidence="7" type="primary">rsmA</name>
    <name evidence="7" type="synonym">ksgA</name>
    <name evidence="10" type="ORF">GKIL_4075</name>
</gene>